<evidence type="ECO:0000256" key="4">
    <source>
        <dbReference type="ARBA" id="ARBA00023163"/>
    </source>
</evidence>
<keyword evidence="1" id="KW-0678">Repressor</keyword>
<proteinExistence type="predicted"/>
<evidence type="ECO:0000259" key="5">
    <source>
        <dbReference type="PROSITE" id="PS50932"/>
    </source>
</evidence>
<reference evidence="7" key="1">
    <citation type="submission" date="2023-07" db="EMBL/GenBank/DDBJ databases">
        <title>Verminephrobacter genomes.</title>
        <authorList>
            <person name="Lund M.B."/>
        </authorList>
    </citation>
    <scope>NUCLEOTIDE SEQUENCE [LARGE SCALE GENOMIC DNA]</scope>
    <source>
        <strain evidence="7">AtM5-05</strain>
    </source>
</reference>
<dbReference type="SUPFAM" id="SSF47413">
    <property type="entry name" value="lambda repressor-like DNA-binding domains"/>
    <property type="match status" value="1"/>
</dbReference>
<dbReference type="InterPro" id="IPR028082">
    <property type="entry name" value="Peripla_BP_I"/>
</dbReference>
<evidence type="ECO:0000313" key="6">
    <source>
        <dbReference type="EMBL" id="MCW5320219.1"/>
    </source>
</evidence>
<accession>A0ABT3KPH8</accession>
<gene>
    <name evidence="6" type="ORF">D5039_03190</name>
</gene>
<dbReference type="GO" id="GO:0003677">
    <property type="term" value="F:DNA binding"/>
    <property type="evidence" value="ECO:0007669"/>
    <property type="project" value="UniProtKB-KW"/>
</dbReference>
<dbReference type="EMBL" id="QZCW01000001">
    <property type="protein sequence ID" value="MCW5320219.1"/>
    <property type="molecule type" value="Genomic_DNA"/>
</dbReference>
<keyword evidence="7" id="KW-1185">Reference proteome</keyword>
<dbReference type="Gene3D" id="1.10.260.40">
    <property type="entry name" value="lambda repressor-like DNA-binding domains"/>
    <property type="match status" value="1"/>
</dbReference>
<name>A0ABT3KPH8_9BURK</name>
<dbReference type="PROSITE" id="PS50932">
    <property type="entry name" value="HTH_LACI_2"/>
    <property type="match status" value="1"/>
</dbReference>
<protein>
    <submittedName>
        <fullName evidence="6">LacI family DNA-binding transcriptional regulator</fullName>
    </submittedName>
</protein>
<keyword evidence="4" id="KW-0804">Transcription</keyword>
<evidence type="ECO:0000313" key="7">
    <source>
        <dbReference type="Proteomes" id="UP001208935"/>
    </source>
</evidence>
<evidence type="ECO:0000256" key="1">
    <source>
        <dbReference type="ARBA" id="ARBA00022491"/>
    </source>
</evidence>
<dbReference type="CDD" id="cd01392">
    <property type="entry name" value="HTH_LacI"/>
    <property type="match status" value="1"/>
</dbReference>
<keyword evidence="3 6" id="KW-0238">DNA-binding</keyword>
<dbReference type="SUPFAM" id="SSF53822">
    <property type="entry name" value="Periplasmic binding protein-like I"/>
    <property type="match status" value="1"/>
</dbReference>
<dbReference type="SMART" id="SM00354">
    <property type="entry name" value="HTH_LACI"/>
    <property type="match status" value="1"/>
</dbReference>
<dbReference type="Gene3D" id="3.40.50.2300">
    <property type="match status" value="2"/>
</dbReference>
<sequence>MVNSHKSTIYDLAALARTSASTVSASLNGTWQQRRISEETAKRVQQLAQDKGYALNRQASGLRRNRSGLIGMMIPTHEDRFFGVLSQAFERMARERGLHPMVVSTLRDPAIEVRTVQTLISYQVEHLIVTGATHPDGVSALCMRHRVRHVNVDLPGKKAPSITSDNRWGAAELTRLLIARSAEPAERARNRLYFLGGIRGEFATEQRVLGFSEVARRRLGPVQEQQLIRCGYDVNQAEVAMARLYQDLGGLPRGLLLASGVCLEGALRFLRTLPMDEVLACTFGSYDWDPFAAGLRFPVHMVRQNVEGLMSEAYKVIDGEGSQAGHVVQVRPVLIASP</sequence>
<feature type="domain" description="HTH lacI-type" evidence="5">
    <location>
        <begin position="7"/>
        <end position="64"/>
    </location>
</feature>
<dbReference type="InterPro" id="IPR010982">
    <property type="entry name" value="Lambda_DNA-bd_dom_sf"/>
</dbReference>
<dbReference type="RefSeq" id="WP_265281046.1">
    <property type="nucleotide sequence ID" value="NZ_QZCW01000001.1"/>
</dbReference>
<dbReference type="PANTHER" id="PTHR30146">
    <property type="entry name" value="LACI-RELATED TRANSCRIPTIONAL REPRESSOR"/>
    <property type="match status" value="1"/>
</dbReference>
<keyword evidence="2" id="KW-0805">Transcription regulation</keyword>
<dbReference type="InterPro" id="IPR000843">
    <property type="entry name" value="HTH_LacI"/>
</dbReference>
<dbReference type="PANTHER" id="PTHR30146:SF45">
    <property type="entry name" value="CATABOLITE REPRESSOR_ACTIVATOR"/>
    <property type="match status" value="1"/>
</dbReference>
<dbReference type="Proteomes" id="UP001208935">
    <property type="component" value="Unassembled WGS sequence"/>
</dbReference>
<organism evidence="6 7">
    <name type="scientific">Verminephrobacter aporrectodeae subsp. tuberculatae</name>
    <dbReference type="NCBI Taxonomy" id="1110392"/>
    <lineage>
        <taxon>Bacteria</taxon>
        <taxon>Pseudomonadati</taxon>
        <taxon>Pseudomonadota</taxon>
        <taxon>Betaproteobacteria</taxon>
        <taxon>Burkholderiales</taxon>
        <taxon>Comamonadaceae</taxon>
        <taxon>Verminephrobacter</taxon>
    </lineage>
</organism>
<evidence type="ECO:0000256" key="2">
    <source>
        <dbReference type="ARBA" id="ARBA00023015"/>
    </source>
</evidence>
<comment type="caution">
    <text evidence="6">The sequence shown here is derived from an EMBL/GenBank/DDBJ whole genome shotgun (WGS) entry which is preliminary data.</text>
</comment>
<evidence type="ECO:0000256" key="3">
    <source>
        <dbReference type="ARBA" id="ARBA00023125"/>
    </source>
</evidence>
<dbReference type="Pfam" id="PF00356">
    <property type="entry name" value="LacI"/>
    <property type="match status" value="1"/>
</dbReference>